<comment type="caution">
    <text evidence="1">The sequence shown here is derived from an EMBL/GenBank/DDBJ whole genome shotgun (WGS) entry which is preliminary data.</text>
</comment>
<organism evidence="1 2">
    <name type="scientific">Petrolisthes manimaculis</name>
    <dbReference type="NCBI Taxonomy" id="1843537"/>
    <lineage>
        <taxon>Eukaryota</taxon>
        <taxon>Metazoa</taxon>
        <taxon>Ecdysozoa</taxon>
        <taxon>Arthropoda</taxon>
        <taxon>Crustacea</taxon>
        <taxon>Multicrustacea</taxon>
        <taxon>Malacostraca</taxon>
        <taxon>Eumalacostraca</taxon>
        <taxon>Eucarida</taxon>
        <taxon>Decapoda</taxon>
        <taxon>Pleocyemata</taxon>
        <taxon>Anomura</taxon>
        <taxon>Galatheoidea</taxon>
        <taxon>Porcellanidae</taxon>
        <taxon>Petrolisthes</taxon>
    </lineage>
</organism>
<keyword evidence="2" id="KW-1185">Reference proteome</keyword>
<proteinExistence type="predicted"/>
<dbReference type="AlphaFoldDB" id="A0AAE1P414"/>
<name>A0AAE1P414_9EUCA</name>
<reference evidence="1" key="1">
    <citation type="submission" date="2023-11" db="EMBL/GenBank/DDBJ databases">
        <title>Genome assemblies of two species of porcelain crab, Petrolisthes cinctipes and Petrolisthes manimaculis (Anomura: Porcellanidae).</title>
        <authorList>
            <person name="Angst P."/>
        </authorList>
    </citation>
    <scope>NUCLEOTIDE SEQUENCE</scope>
    <source>
        <strain evidence="1">PB745_02</strain>
        <tissue evidence="1">Gill</tissue>
    </source>
</reference>
<evidence type="ECO:0000313" key="2">
    <source>
        <dbReference type="Proteomes" id="UP001292094"/>
    </source>
</evidence>
<dbReference type="EMBL" id="JAWZYT010002837">
    <property type="protein sequence ID" value="KAK4301725.1"/>
    <property type="molecule type" value="Genomic_DNA"/>
</dbReference>
<accession>A0AAE1P414</accession>
<evidence type="ECO:0000313" key="1">
    <source>
        <dbReference type="EMBL" id="KAK4301725.1"/>
    </source>
</evidence>
<gene>
    <name evidence="1" type="ORF">Pmani_026146</name>
</gene>
<sequence>MCYLDVVIDLTSTPTFSVAASDGETPPFISVTASQTDTSLIRTDGRFCDKQRTPAFHLCHSITEGHQPHLCHSLSQTDTSLISVTA</sequence>
<protein>
    <submittedName>
        <fullName evidence="1">Uncharacterized protein</fullName>
    </submittedName>
</protein>
<dbReference type="Proteomes" id="UP001292094">
    <property type="component" value="Unassembled WGS sequence"/>
</dbReference>